<keyword evidence="3" id="KW-1003">Cell membrane</keyword>
<evidence type="ECO:0000256" key="6">
    <source>
        <dbReference type="ARBA" id="ARBA00022723"/>
    </source>
</evidence>
<dbReference type="InterPro" id="IPR029058">
    <property type="entry name" value="AB_hydrolase_fold"/>
</dbReference>
<dbReference type="GO" id="GO:0046340">
    <property type="term" value="P:diacylglycerol catabolic process"/>
    <property type="evidence" value="ECO:0007669"/>
    <property type="project" value="TreeGrafter"/>
</dbReference>
<dbReference type="Pfam" id="PF01764">
    <property type="entry name" value="Lipase_3"/>
    <property type="match status" value="1"/>
</dbReference>
<name>A0A8H7VVH9_9FUNG</name>
<evidence type="ECO:0000256" key="5">
    <source>
        <dbReference type="ARBA" id="ARBA00022692"/>
    </source>
</evidence>
<keyword evidence="7" id="KW-0378">Hydrolase</keyword>
<evidence type="ECO:0000256" key="10">
    <source>
        <dbReference type="ARBA" id="ARBA00022989"/>
    </source>
</evidence>
<dbReference type="EC" id="3.1.1.116" evidence="14"/>
<reference evidence="16" key="1">
    <citation type="submission" date="2021-01" db="EMBL/GenBank/DDBJ databases">
        <title>Metabolic potential, ecology and presence of endohyphal bacteria is reflected in genomic diversity of Mucoromycotina.</title>
        <authorList>
            <person name="Muszewska A."/>
            <person name="Okrasinska A."/>
            <person name="Steczkiewicz K."/>
            <person name="Drgas O."/>
            <person name="Orlowska M."/>
            <person name="Perlinska-Lenart U."/>
            <person name="Aleksandrzak-Piekarczyk T."/>
            <person name="Szatraj K."/>
            <person name="Zielenkiewicz U."/>
            <person name="Pilsyk S."/>
            <person name="Malc E."/>
            <person name="Mieczkowski P."/>
            <person name="Kruszewska J.S."/>
            <person name="Biernat P."/>
            <person name="Pawlowska J."/>
        </authorList>
    </citation>
    <scope>NUCLEOTIDE SEQUENCE</scope>
    <source>
        <strain evidence="16">WA0000018081</strain>
    </source>
</reference>
<feature type="domain" description="Fungal lipase-type" evidence="15">
    <location>
        <begin position="111"/>
        <end position="223"/>
    </location>
</feature>
<comment type="subcellular location">
    <subcellularLocation>
        <location evidence="2">Cell membrane</location>
        <topology evidence="2">Multi-pass membrane protein</topology>
    </subcellularLocation>
</comment>
<dbReference type="PANTHER" id="PTHR45792:SF8">
    <property type="entry name" value="DIACYLGLYCEROL LIPASE-ALPHA"/>
    <property type="match status" value="1"/>
</dbReference>
<dbReference type="InterPro" id="IPR002921">
    <property type="entry name" value="Fungal_lipase-type"/>
</dbReference>
<gene>
    <name evidence="16" type="ORF">INT48_001035</name>
</gene>
<keyword evidence="11" id="KW-0443">Lipid metabolism</keyword>
<evidence type="ECO:0000256" key="3">
    <source>
        <dbReference type="ARBA" id="ARBA00022475"/>
    </source>
</evidence>
<dbReference type="SUPFAM" id="SSF53474">
    <property type="entry name" value="alpha/beta-Hydrolases"/>
    <property type="match status" value="1"/>
</dbReference>
<keyword evidence="4" id="KW-0597">Phosphoprotein</keyword>
<evidence type="ECO:0000256" key="2">
    <source>
        <dbReference type="ARBA" id="ARBA00004651"/>
    </source>
</evidence>
<evidence type="ECO:0000313" key="16">
    <source>
        <dbReference type="EMBL" id="KAG2232972.1"/>
    </source>
</evidence>
<dbReference type="InterPro" id="IPR052214">
    <property type="entry name" value="DAG_Lipase-Related"/>
</dbReference>
<organism evidence="16 17">
    <name type="scientific">Thamnidium elegans</name>
    <dbReference type="NCBI Taxonomy" id="101142"/>
    <lineage>
        <taxon>Eukaryota</taxon>
        <taxon>Fungi</taxon>
        <taxon>Fungi incertae sedis</taxon>
        <taxon>Mucoromycota</taxon>
        <taxon>Mucoromycotina</taxon>
        <taxon>Mucoromycetes</taxon>
        <taxon>Mucorales</taxon>
        <taxon>Mucorineae</taxon>
        <taxon>Mucoraceae</taxon>
        <taxon>Thamnidium</taxon>
    </lineage>
</organism>
<dbReference type="GO" id="GO:0005886">
    <property type="term" value="C:plasma membrane"/>
    <property type="evidence" value="ECO:0007669"/>
    <property type="project" value="UniProtKB-SubCell"/>
</dbReference>
<keyword evidence="8" id="KW-0106">Calcium</keyword>
<keyword evidence="6" id="KW-0479">Metal-binding</keyword>
<dbReference type="EMBL" id="JAEPRE010000093">
    <property type="protein sequence ID" value="KAG2232972.1"/>
    <property type="molecule type" value="Genomic_DNA"/>
</dbReference>
<accession>A0A8H7VVH9</accession>
<keyword evidence="17" id="KW-1185">Reference proteome</keyword>
<evidence type="ECO:0000256" key="12">
    <source>
        <dbReference type="ARBA" id="ARBA00023136"/>
    </source>
</evidence>
<keyword evidence="5" id="KW-0812">Transmembrane</keyword>
<comment type="cofactor">
    <cofactor evidence="1">
        <name>Ca(2+)</name>
        <dbReference type="ChEBI" id="CHEBI:29108"/>
    </cofactor>
</comment>
<dbReference type="Proteomes" id="UP000613177">
    <property type="component" value="Unassembled WGS sequence"/>
</dbReference>
<dbReference type="AlphaFoldDB" id="A0A8H7VVH9"/>
<keyword evidence="9" id="KW-0442">Lipid degradation</keyword>
<dbReference type="Gene3D" id="3.40.50.1820">
    <property type="entry name" value="alpha/beta hydrolase"/>
    <property type="match status" value="1"/>
</dbReference>
<keyword evidence="12" id="KW-0472">Membrane</keyword>
<keyword evidence="10" id="KW-1133">Transmembrane helix</keyword>
<dbReference type="GO" id="GO:0046872">
    <property type="term" value="F:metal ion binding"/>
    <property type="evidence" value="ECO:0007669"/>
    <property type="project" value="UniProtKB-KW"/>
</dbReference>
<dbReference type="PANTHER" id="PTHR45792">
    <property type="entry name" value="DIACYLGLYCEROL LIPASE HOMOLOG-RELATED"/>
    <property type="match status" value="1"/>
</dbReference>
<comment type="catalytic activity">
    <reaction evidence="13">
        <text>a 1,2-diacyl-sn-glycerol + H2O = a 2-acylglycerol + a fatty acid + H(+)</text>
        <dbReference type="Rhea" id="RHEA:33275"/>
        <dbReference type="ChEBI" id="CHEBI:15377"/>
        <dbReference type="ChEBI" id="CHEBI:15378"/>
        <dbReference type="ChEBI" id="CHEBI:17389"/>
        <dbReference type="ChEBI" id="CHEBI:17815"/>
        <dbReference type="ChEBI" id="CHEBI:28868"/>
        <dbReference type="EC" id="3.1.1.116"/>
    </reaction>
    <physiologicalReaction direction="left-to-right" evidence="13">
        <dbReference type="Rhea" id="RHEA:33276"/>
    </physiologicalReaction>
</comment>
<evidence type="ECO:0000256" key="13">
    <source>
        <dbReference type="ARBA" id="ARBA00024531"/>
    </source>
</evidence>
<dbReference type="CDD" id="cd00519">
    <property type="entry name" value="Lipase_3"/>
    <property type="match status" value="1"/>
</dbReference>
<evidence type="ECO:0000256" key="1">
    <source>
        <dbReference type="ARBA" id="ARBA00001913"/>
    </source>
</evidence>
<evidence type="ECO:0000256" key="9">
    <source>
        <dbReference type="ARBA" id="ARBA00022963"/>
    </source>
</evidence>
<dbReference type="GO" id="GO:0019369">
    <property type="term" value="P:arachidonate metabolic process"/>
    <property type="evidence" value="ECO:0007669"/>
    <property type="project" value="TreeGrafter"/>
</dbReference>
<evidence type="ECO:0000256" key="14">
    <source>
        <dbReference type="ARBA" id="ARBA00026104"/>
    </source>
</evidence>
<sequence>IFLPRERTWDLVQDVAEIKMASYMWRYAMASYGWKGLNFIGKGNGIFSDAVRAQSDALSICEHLNIPKEDLLAYEFRTGAAFRPSYFIARDRKLNAISTFDTMTDLVCEYEPWKGGLVHKGMKSSATWFFRHIAPKLIAYVNKHSTTSLYIVGHSLGASTAAILTIMLQDYINEFRKGKDGEFSIYSIGYAPACGLSLDLANKYKDQIQSIVFADDFVSKLSYGSMMDVKELIIAGAEAANNMGIGQLFWMGELDNNKKWKEAFERVAECRRRCLESMSNPRLYVAGTVYQFWLDPIPNNESRIVIERSTPEKVSTELIIRMSILLDHLPTNFDVAFKRALEALDVGPESDARLNNMHAGLGEQAKDNVFESVAEIGLKGTTERSGGEGNVVNEER</sequence>
<evidence type="ECO:0000313" key="17">
    <source>
        <dbReference type="Proteomes" id="UP000613177"/>
    </source>
</evidence>
<evidence type="ECO:0000256" key="8">
    <source>
        <dbReference type="ARBA" id="ARBA00022837"/>
    </source>
</evidence>
<dbReference type="GO" id="GO:0016298">
    <property type="term" value="F:lipase activity"/>
    <property type="evidence" value="ECO:0007669"/>
    <property type="project" value="TreeGrafter"/>
</dbReference>
<protein>
    <recommendedName>
        <fullName evidence="14">sn-1-specific diacylglycerol lipase</fullName>
        <ecNumber evidence="14">3.1.1.116</ecNumber>
    </recommendedName>
</protein>
<evidence type="ECO:0000259" key="15">
    <source>
        <dbReference type="Pfam" id="PF01764"/>
    </source>
</evidence>
<evidence type="ECO:0000256" key="11">
    <source>
        <dbReference type="ARBA" id="ARBA00023098"/>
    </source>
</evidence>
<evidence type="ECO:0000256" key="4">
    <source>
        <dbReference type="ARBA" id="ARBA00022553"/>
    </source>
</evidence>
<proteinExistence type="predicted"/>
<feature type="non-terminal residue" evidence="16">
    <location>
        <position position="1"/>
    </location>
</feature>
<comment type="caution">
    <text evidence="16">The sequence shown here is derived from an EMBL/GenBank/DDBJ whole genome shotgun (WGS) entry which is preliminary data.</text>
</comment>
<evidence type="ECO:0000256" key="7">
    <source>
        <dbReference type="ARBA" id="ARBA00022801"/>
    </source>
</evidence>